<organism evidence="1">
    <name type="scientific">Methanofollis liminatans</name>
    <dbReference type="NCBI Taxonomy" id="2201"/>
    <lineage>
        <taxon>Archaea</taxon>
        <taxon>Methanobacteriati</taxon>
        <taxon>Methanobacteriota</taxon>
        <taxon>Stenosarchaea group</taxon>
        <taxon>Methanomicrobia</taxon>
        <taxon>Methanomicrobiales</taxon>
        <taxon>Methanomicrobiaceae</taxon>
        <taxon>Methanofollis</taxon>
    </lineage>
</organism>
<dbReference type="Gene3D" id="3.30.1980.10">
    <property type="entry name" value="Hypothetical protein YunC"/>
    <property type="match status" value="1"/>
</dbReference>
<comment type="caution">
    <text evidence="1">The sequence shown here is derived from an EMBL/GenBank/DDBJ whole genome shotgun (WGS) entry which is preliminary data.</text>
</comment>
<dbReference type="AlphaFoldDB" id="A0A831M1Y7"/>
<gene>
    <name evidence="1" type="ORF">ENN52_04540</name>
</gene>
<proteinExistence type="predicted"/>
<sequence>MEGVRISLTEKEAEGFVIPLGPANLVFAKTDRGLVGCGAFDVAALERFGYPAARVRPADGPSIRDLDDLLAGIVVLANGPAAALGVVPGMTGKEALEFF</sequence>
<dbReference type="Pfam" id="PF08827">
    <property type="entry name" value="DUF1805"/>
    <property type="match status" value="1"/>
</dbReference>
<dbReference type="InterPro" id="IPR014931">
    <property type="entry name" value="DUF1805"/>
</dbReference>
<accession>A0A831M1Y7</accession>
<evidence type="ECO:0000313" key="1">
    <source>
        <dbReference type="EMBL" id="HDS63383.1"/>
    </source>
</evidence>
<name>A0A831M1Y7_9EURY</name>
<reference evidence="1" key="1">
    <citation type="journal article" date="2020" name="mSystems">
        <title>Genome- and Community-Level Interaction Insights into Carbon Utilization and Element Cycling Functions of Hydrothermarchaeota in Hydrothermal Sediment.</title>
        <authorList>
            <person name="Zhou Z."/>
            <person name="Liu Y."/>
            <person name="Xu W."/>
            <person name="Pan J."/>
            <person name="Luo Z.H."/>
            <person name="Li M."/>
        </authorList>
    </citation>
    <scope>NUCLEOTIDE SEQUENCE</scope>
    <source>
        <strain evidence="1">SpSt-1183</strain>
    </source>
</reference>
<protein>
    <submittedName>
        <fullName evidence="1">DUF1805 domain-containing protein</fullName>
    </submittedName>
</protein>
<dbReference type="Proteomes" id="UP000885648">
    <property type="component" value="Unassembled WGS sequence"/>
</dbReference>
<dbReference type="EMBL" id="DSBY01000188">
    <property type="protein sequence ID" value="HDS63383.1"/>
    <property type="molecule type" value="Genomic_DNA"/>
</dbReference>
<dbReference type="InterPro" id="IPR036493">
    <property type="entry name" value="YunC_sf"/>
</dbReference>
<dbReference type="SUPFAM" id="SSF102891">
    <property type="entry name" value="Hypothetical protein Ta1206"/>
    <property type="match status" value="1"/>
</dbReference>